<dbReference type="SUPFAM" id="SSF52777">
    <property type="entry name" value="CoA-dependent acyltransferases"/>
    <property type="match status" value="1"/>
</dbReference>
<gene>
    <name evidence="2" type="ORF">GPX89_32395</name>
</gene>
<sequence>MLGVGAIVKRPIVITENGDEFIGIRSMASLPLTYDRRFISRPDADLFMADIKHRLEQAAFEADLGL</sequence>
<organism evidence="2 3">
    <name type="scientific">Nocardia terrae</name>
    <dbReference type="NCBI Taxonomy" id="2675851"/>
    <lineage>
        <taxon>Bacteria</taxon>
        <taxon>Bacillati</taxon>
        <taxon>Actinomycetota</taxon>
        <taxon>Actinomycetes</taxon>
        <taxon>Mycobacteriales</taxon>
        <taxon>Nocardiaceae</taxon>
        <taxon>Nocardia</taxon>
    </lineage>
</organism>
<evidence type="ECO:0000259" key="1">
    <source>
        <dbReference type="Pfam" id="PF00198"/>
    </source>
</evidence>
<dbReference type="EMBL" id="WRPP01000007">
    <property type="protein sequence ID" value="MVU81926.1"/>
    <property type="molecule type" value="Genomic_DNA"/>
</dbReference>
<reference evidence="2 3" key="1">
    <citation type="submission" date="2019-12" db="EMBL/GenBank/DDBJ databases">
        <title>Nocardia sp. nov. ET3-3 isolated from soil.</title>
        <authorList>
            <person name="Kanchanasin P."/>
            <person name="Tanasupawat S."/>
            <person name="Yuki M."/>
            <person name="Kudo T."/>
        </authorList>
    </citation>
    <scope>NUCLEOTIDE SEQUENCE [LARGE SCALE GENOMIC DNA]</scope>
    <source>
        <strain evidence="2 3">ET3-3</strain>
    </source>
</reference>
<dbReference type="Proteomes" id="UP000466794">
    <property type="component" value="Unassembled WGS sequence"/>
</dbReference>
<keyword evidence="3" id="KW-1185">Reference proteome</keyword>
<dbReference type="Gene3D" id="3.30.559.10">
    <property type="entry name" value="Chloramphenicol acetyltransferase-like domain"/>
    <property type="match status" value="1"/>
</dbReference>
<dbReference type="Pfam" id="PF00198">
    <property type="entry name" value="2-oxoacid_dh"/>
    <property type="match status" value="1"/>
</dbReference>
<name>A0A7K1V5Q7_9NOCA</name>
<feature type="domain" description="2-oxoacid dehydrogenase acyltransferase catalytic" evidence="1">
    <location>
        <begin position="2"/>
        <end position="58"/>
    </location>
</feature>
<dbReference type="InterPro" id="IPR001078">
    <property type="entry name" value="2-oxoacid_DH_actylTfrase"/>
</dbReference>
<evidence type="ECO:0000313" key="3">
    <source>
        <dbReference type="Proteomes" id="UP000466794"/>
    </source>
</evidence>
<comment type="caution">
    <text evidence="2">The sequence shown here is derived from an EMBL/GenBank/DDBJ whole genome shotgun (WGS) entry which is preliminary data.</text>
</comment>
<dbReference type="InterPro" id="IPR023213">
    <property type="entry name" value="CAT-like_dom_sf"/>
</dbReference>
<dbReference type="AlphaFoldDB" id="A0A7K1V5Q7"/>
<dbReference type="GO" id="GO:0016746">
    <property type="term" value="F:acyltransferase activity"/>
    <property type="evidence" value="ECO:0007669"/>
    <property type="project" value="InterPro"/>
</dbReference>
<evidence type="ECO:0000313" key="2">
    <source>
        <dbReference type="EMBL" id="MVU81926.1"/>
    </source>
</evidence>
<proteinExistence type="predicted"/>
<accession>A0A7K1V5Q7</accession>
<protein>
    <recommendedName>
        <fullName evidence="1">2-oxoacid dehydrogenase acyltransferase catalytic domain-containing protein</fullName>
    </recommendedName>
</protein>